<dbReference type="Proteomes" id="UP000076858">
    <property type="component" value="Unassembled WGS sequence"/>
</dbReference>
<dbReference type="PANTHER" id="PTHR43903">
    <property type="entry name" value="NEUROLIGIN"/>
    <property type="match status" value="1"/>
</dbReference>
<dbReference type="Gene3D" id="3.40.50.1820">
    <property type="entry name" value="alpha/beta hydrolase"/>
    <property type="match status" value="1"/>
</dbReference>
<evidence type="ECO:0000256" key="2">
    <source>
        <dbReference type="ARBA" id="ARBA00022729"/>
    </source>
</evidence>
<dbReference type="SUPFAM" id="SSF53474">
    <property type="entry name" value="alpha/beta-Hydrolases"/>
    <property type="match status" value="1"/>
</dbReference>
<dbReference type="InterPro" id="IPR051093">
    <property type="entry name" value="Neuroligin/BSAL"/>
</dbReference>
<dbReference type="EMBL" id="LRGB01000868">
    <property type="protein sequence ID" value="KZS15475.1"/>
    <property type="molecule type" value="Genomic_DNA"/>
</dbReference>
<dbReference type="OrthoDB" id="6846267at2759"/>
<dbReference type="GO" id="GO:0016787">
    <property type="term" value="F:hydrolase activity"/>
    <property type="evidence" value="ECO:0007669"/>
    <property type="project" value="UniProtKB-KW"/>
</dbReference>
<dbReference type="InterPro" id="IPR029058">
    <property type="entry name" value="AB_hydrolase_fold"/>
</dbReference>
<evidence type="ECO:0000313" key="4">
    <source>
        <dbReference type="EMBL" id="KZS15475.1"/>
    </source>
</evidence>
<keyword evidence="2" id="KW-0732">Signal</keyword>
<keyword evidence="3" id="KW-0325">Glycoprotein</keyword>
<comment type="caution">
    <text evidence="4">The sequence shown here is derived from an EMBL/GenBank/DDBJ whole genome shotgun (WGS) entry which is preliminary data.</text>
</comment>
<accession>A0A0P5E2A6</accession>
<dbReference type="STRING" id="35525.A0A0P5E2A6"/>
<evidence type="ECO:0000256" key="3">
    <source>
        <dbReference type="ARBA" id="ARBA00023180"/>
    </source>
</evidence>
<dbReference type="InterPro" id="IPR002018">
    <property type="entry name" value="CarbesteraseB"/>
</dbReference>
<dbReference type="PROSITE" id="PS00941">
    <property type="entry name" value="CARBOXYLESTERASE_B_2"/>
    <property type="match status" value="1"/>
</dbReference>
<dbReference type="InterPro" id="IPR019819">
    <property type="entry name" value="Carboxylesterase_B_CS"/>
</dbReference>
<evidence type="ECO:0000256" key="1">
    <source>
        <dbReference type="ARBA" id="ARBA00005964"/>
    </source>
</evidence>
<proteinExistence type="inferred from homology"/>
<keyword evidence="5" id="KW-1185">Reference proteome</keyword>
<name>A0A0P5E2A6_9CRUS</name>
<dbReference type="Pfam" id="PF00135">
    <property type="entry name" value="COesterase"/>
    <property type="match status" value="1"/>
</dbReference>
<evidence type="ECO:0000313" key="5">
    <source>
        <dbReference type="Proteomes" id="UP000076858"/>
    </source>
</evidence>
<keyword evidence="4" id="KW-0378">Hydrolase</keyword>
<comment type="similarity">
    <text evidence="1">Belongs to the type-B carboxylesterase/lipase family.</text>
</comment>
<gene>
    <name evidence="4" type="ORF">APZ42_018612</name>
</gene>
<reference evidence="4 5" key="1">
    <citation type="submission" date="2016-03" db="EMBL/GenBank/DDBJ databases">
        <title>EvidentialGene: Evidence-directed Construction of Genes on Genomes.</title>
        <authorList>
            <person name="Gilbert D.G."/>
            <person name="Choi J.-H."/>
            <person name="Mockaitis K."/>
            <person name="Colbourne J."/>
            <person name="Pfrender M."/>
        </authorList>
    </citation>
    <scope>NUCLEOTIDE SEQUENCE [LARGE SCALE GENOMIC DNA]</scope>
    <source>
        <strain evidence="4 5">Xinb3</strain>
        <tissue evidence="4">Complete organism</tissue>
    </source>
</reference>
<dbReference type="ESTHER" id="9crus-a0a0p5szp3">
    <property type="family name" value="Carb_B_Arthropoda"/>
</dbReference>
<protein>
    <submittedName>
        <fullName evidence="4">Carboxylic ester hydrolase</fullName>
    </submittedName>
</protein>
<organism evidence="4 5">
    <name type="scientific">Daphnia magna</name>
    <dbReference type="NCBI Taxonomy" id="35525"/>
    <lineage>
        <taxon>Eukaryota</taxon>
        <taxon>Metazoa</taxon>
        <taxon>Ecdysozoa</taxon>
        <taxon>Arthropoda</taxon>
        <taxon>Crustacea</taxon>
        <taxon>Branchiopoda</taxon>
        <taxon>Diplostraca</taxon>
        <taxon>Cladocera</taxon>
        <taxon>Anomopoda</taxon>
        <taxon>Daphniidae</taxon>
        <taxon>Daphnia</taxon>
    </lineage>
</organism>
<dbReference type="AlphaFoldDB" id="A0A0P5E2A6"/>
<sequence length="575" mass="65164">MASIDVWMSLLSMICIMVAPNWSFEQEEIEDFYEETVVLKTKTGSLRGQKEVVDFKTFYYSFKGIKYAKAPTGERRFQPPEAEEPWSSIRNALKDGYLCPQFNLQSNKPVGDEDCLTLNIYTPSIRGSRAVMVFLHGGAFVTGGGVSYFFGPQLLLEQDIVLVTVQYRLGALGFLSSGDNRAPGNWALLDQVAALRWIKDHISDFGGDTDSVTLFGQDSGAVSATLLGMSPLADGLFSRIIALSGNALCGQYIQHKPREATLELARRVECSEMGMKETVDCLRKVSVEDIILKSTDMHMFYSFPRRFTPVVDGVVILGDPEEMLTKGSFHRVPTLTGQTKEEGAFFYRLTLNTLSNGHYDDSFIDQLPRLLPMMSEFDRKLPSLSKAIRRKYFRNVDLDEEDQFRPKYVEFLTDLLYTRCTDRYSHLLANHSVPIYRYIFEYRGQYSVVNLQGEIADFGVAQGDDLQYVFSDLWGKEFLMSSHDIEFSKNVFVPLFTNFAKTGVPTPKITDHIPTSWTPFNKNRRFLRIGTILAVDSDYRADATRFWNEEIPAIYSTSKINKTIVSTASAVKDEL</sequence>